<dbReference type="SMART" id="SM00195">
    <property type="entry name" value="DSPc"/>
    <property type="match status" value="1"/>
</dbReference>
<dbReference type="AlphaFoldDB" id="A0A0F4YMU9"/>
<dbReference type="InterPro" id="IPR029021">
    <property type="entry name" value="Prot-tyrosine_phosphatase-like"/>
</dbReference>
<dbReference type="GO" id="GO:0005737">
    <property type="term" value="C:cytoplasm"/>
    <property type="evidence" value="ECO:0007669"/>
    <property type="project" value="TreeGrafter"/>
</dbReference>
<dbReference type="InterPro" id="IPR000340">
    <property type="entry name" value="Dual-sp_phosphatase_cat-dom"/>
</dbReference>
<dbReference type="PROSITE" id="PS50056">
    <property type="entry name" value="TYR_PHOSPHATASE_2"/>
    <property type="match status" value="1"/>
</dbReference>
<dbReference type="InterPro" id="IPR000387">
    <property type="entry name" value="Tyr_Pase_dom"/>
</dbReference>
<organism evidence="3 4">
    <name type="scientific">Rasamsonia emersonii (strain ATCC 16479 / CBS 393.64 / IMI 116815)</name>
    <dbReference type="NCBI Taxonomy" id="1408163"/>
    <lineage>
        <taxon>Eukaryota</taxon>
        <taxon>Fungi</taxon>
        <taxon>Dikarya</taxon>
        <taxon>Ascomycota</taxon>
        <taxon>Pezizomycotina</taxon>
        <taxon>Eurotiomycetes</taxon>
        <taxon>Eurotiomycetidae</taxon>
        <taxon>Eurotiales</taxon>
        <taxon>Trichocomaceae</taxon>
        <taxon>Rasamsonia</taxon>
    </lineage>
</organism>
<gene>
    <name evidence="3" type="ORF">T310_6461</name>
</gene>
<evidence type="ECO:0000313" key="3">
    <source>
        <dbReference type="EMBL" id="KKA19569.1"/>
    </source>
</evidence>
<dbReference type="PANTHER" id="PTHR46588:SF1">
    <property type="entry name" value="SERINE_THREONINE_TYROSINE-INTERACTING PROTEIN"/>
    <property type="match status" value="1"/>
</dbReference>
<reference evidence="3 4" key="1">
    <citation type="submission" date="2015-04" db="EMBL/GenBank/DDBJ databases">
        <authorList>
            <person name="Heijne W.H."/>
            <person name="Fedorova N.D."/>
            <person name="Nierman W.C."/>
            <person name="Vollebregt A.W."/>
            <person name="Zhao Z."/>
            <person name="Wu L."/>
            <person name="Kumar M."/>
            <person name="Stam H."/>
            <person name="van den Berg M.A."/>
            <person name="Pel H.J."/>
        </authorList>
    </citation>
    <scope>NUCLEOTIDE SEQUENCE [LARGE SCALE GENOMIC DNA]</scope>
    <source>
        <strain evidence="3 4">CBS 393.64</strain>
    </source>
</reference>
<protein>
    <submittedName>
        <fullName evidence="3">Putative dual specificity protein phosphatase 3</fullName>
    </submittedName>
</protein>
<dbReference type="InterPro" id="IPR052449">
    <property type="entry name" value="STYX-Interacting_Phosphatase"/>
</dbReference>
<dbReference type="Gene3D" id="3.90.190.10">
    <property type="entry name" value="Protein tyrosine phosphatase superfamily"/>
    <property type="match status" value="1"/>
</dbReference>
<dbReference type="GO" id="GO:0140096">
    <property type="term" value="F:catalytic activity, acting on a protein"/>
    <property type="evidence" value="ECO:0007669"/>
    <property type="project" value="UniProtKB-ARBA"/>
</dbReference>
<dbReference type="CDD" id="cd14498">
    <property type="entry name" value="DSP"/>
    <property type="match status" value="1"/>
</dbReference>
<name>A0A0F4YMU9_RASE3</name>
<comment type="caution">
    <text evidence="3">The sequence shown here is derived from an EMBL/GenBank/DDBJ whole genome shotgun (WGS) entry which is preliminary data.</text>
</comment>
<dbReference type="EMBL" id="LASV01000337">
    <property type="protein sequence ID" value="KKA19569.1"/>
    <property type="molecule type" value="Genomic_DNA"/>
</dbReference>
<dbReference type="GO" id="GO:0062026">
    <property type="term" value="P:negative regulation of SCF-dependent proteasomal ubiquitin-dependent catabolic process"/>
    <property type="evidence" value="ECO:0007669"/>
    <property type="project" value="TreeGrafter"/>
</dbReference>
<dbReference type="Proteomes" id="UP000053958">
    <property type="component" value="Unassembled WGS sequence"/>
</dbReference>
<dbReference type="STRING" id="1408163.A0A0F4YMU9"/>
<proteinExistence type="inferred from homology"/>
<evidence type="ECO:0000256" key="1">
    <source>
        <dbReference type="ARBA" id="ARBA00009649"/>
    </source>
</evidence>
<feature type="domain" description="Tyrosine specific protein phosphatases" evidence="2">
    <location>
        <begin position="163"/>
        <end position="238"/>
    </location>
</feature>
<dbReference type="GO" id="GO:1990444">
    <property type="term" value="F:F-box domain binding"/>
    <property type="evidence" value="ECO:0007669"/>
    <property type="project" value="TreeGrafter"/>
</dbReference>
<keyword evidence="4" id="KW-1185">Reference proteome</keyword>
<sequence>MLTSETPMSHDEASPYVPTHPYSTNIPIRRLPVVVPPVALFDHDTSQFDTSPPSSHDFEYGEFVQSGFFQSVDPEWFAHKAQPADWTYEMRRHAQQVLPFLYLGPYACVKDRAFLEREGITLLLAVRSKQSAMARLVSGEKAAAELGIEADSIDVLNNQELIAEYPRAIRRINDHISSFPTQGITTTTTTTSPSSSPRKVLVFCESGNERSASVVIAYLMVMLNLSLHDALWRVQHRRFCVCIEEPMRHLLHSFESILTAKRDVTKAKRSLMSSGGGDGAAGGGNISLLQGQVPKKRGLDEGNDADATMKMTGCAPDMDMDMDMDADESVFPAKTKPAPFKDK</sequence>
<dbReference type="SUPFAM" id="SSF52799">
    <property type="entry name" value="(Phosphotyrosine protein) phosphatases II"/>
    <property type="match status" value="1"/>
</dbReference>
<evidence type="ECO:0000313" key="4">
    <source>
        <dbReference type="Proteomes" id="UP000053958"/>
    </source>
</evidence>
<dbReference type="OrthoDB" id="10252009at2759"/>
<dbReference type="PANTHER" id="PTHR46588">
    <property type="entry name" value="SERINE/THREONINE/TYROSINE-INTERACTING PROTEIN"/>
    <property type="match status" value="1"/>
</dbReference>
<comment type="similarity">
    <text evidence="1">Belongs to the protein-tyrosine phosphatase family. Non-receptor class subfamily.</text>
</comment>
<dbReference type="Pfam" id="PF00782">
    <property type="entry name" value="DSPc"/>
    <property type="match status" value="1"/>
</dbReference>
<evidence type="ECO:0000259" key="2">
    <source>
        <dbReference type="PROSITE" id="PS50056"/>
    </source>
</evidence>
<accession>A0A0F4YMU9</accession>
<dbReference type="InterPro" id="IPR020422">
    <property type="entry name" value="TYR_PHOSPHATASE_DUAL_dom"/>
</dbReference>
<dbReference type="RefSeq" id="XP_013326181.1">
    <property type="nucleotide sequence ID" value="XM_013470727.1"/>
</dbReference>
<dbReference type="GO" id="GO:0005654">
    <property type="term" value="C:nucleoplasm"/>
    <property type="evidence" value="ECO:0007669"/>
    <property type="project" value="TreeGrafter"/>
</dbReference>
<dbReference type="GO" id="GO:0070372">
    <property type="term" value="P:regulation of ERK1 and ERK2 cascade"/>
    <property type="evidence" value="ECO:0007669"/>
    <property type="project" value="TreeGrafter"/>
</dbReference>
<dbReference type="GeneID" id="25318763"/>